<name>A0AAD7R780_9TELE</name>
<dbReference type="Pfam" id="PF08403">
    <property type="entry name" value="AA_permease_N"/>
    <property type="match status" value="1"/>
</dbReference>
<comment type="subcellular location">
    <subcellularLocation>
        <location evidence="1">Cell membrane</location>
        <topology evidence="1">Multi-pass membrane protein</topology>
    </subcellularLocation>
</comment>
<keyword evidence="6" id="KW-1185">Reference proteome</keyword>
<feature type="compositionally biased region" description="Polar residues" evidence="3">
    <location>
        <begin position="39"/>
        <end position="51"/>
    </location>
</feature>
<sequence>MGQQTSSLQQPISLQHGRFSVSEEAPPLYSCSHGDGHPDNTSNFHLGNNNADDSHVLPTVVAVEMEAWDGASERRDSRRPSIYSTMDAVPQLDFYTNATATGRQRRTRLSWKCCAK</sequence>
<feature type="compositionally biased region" description="Polar residues" evidence="3">
    <location>
        <begin position="1"/>
        <end position="13"/>
    </location>
</feature>
<evidence type="ECO:0000313" key="5">
    <source>
        <dbReference type="EMBL" id="KAJ8366255.1"/>
    </source>
</evidence>
<reference evidence="5" key="1">
    <citation type="journal article" date="2023" name="Science">
        <title>Genome structures resolve the early diversification of teleost fishes.</title>
        <authorList>
            <person name="Parey E."/>
            <person name="Louis A."/>
            <person name="Montfort J."/>
            <person name="Bouchez O."/>
            <person name="Roques C."/>
            <person name="Iampietro C."/>
            <person name="Lluch J."/>
            <person name="Castinel A."/>
            <person name="Donnadieu C."/>
            <person name="Desvignes T."/>
            <person name="Floi Bucao C."/>
            <person name="Jouanno E."/>
            <person name="Wen M."/>
            <person name="Mejri S."/>
            <person name="Dirks R."/>
            <person name="Jansen H."/>
            <person name="Henkel C."/>
            <person name="Chen W.J."/>
            <person name="Zahm M."/>
            <person name="Cabau C."/>
            <person name="Klopp C."/>
            <person name="Thompson A.W."/>
            <person name="Robinson-Rechavi M."/>
            <person name="Braasch I."/>
            <person name="Lecointre G."/>
            <person name="Bobe J."/>
            <person name="Postlethwait J.H."/>
            <person name="Berthelot C."/>
            <person name="Roest Crollius H."/>
            <person name="Guiguen Y."/>
        </authorList>
    </citation>
    <scope>NUCLEOTIDE SEQUENCE</scope>
    <source>
        <strain evidence="5">NC1722</strain>
    </source>
</reference>
<evidence type="ECO:0000256" key="2">
    <source>
        <dbReference type="ARBA" id="ARBA00022448"/>
    </source>
</evidence>
<feature type="region of interest" description="Disordered" evidence="3">
    <location>
        <begin position="25"/>
        <end position="53"/>
    </location>
</feature>
<feature type="domain" description="Amino acid permease N-terminal" evidence="4">
    <location>
        <begin position="83"/>
        <end position="108"/>
    </location>
</feature>
<evidence type="ECO:0000313" key="6">
    <source>
        <dbReference type="Proteomes" id="UP001221898"/>
    </source>
</evidence>
<accession>A0AAD7R780</accession>
<dbReference type="AlphaFoldDB" id="A0AAD7R780"/>
<keyword evidence="2" id="KW-0813">Transport</keyword>
<dbReference type="GO" id="GO:0005886">
    <property type="term" value="C:plasma membrane"/>
    <property type="evidence" value="ECO:0007669"/>
    <property type="project" value="UniProtKB-SubCell"/>
</dbReference>
<comment type="caution">
    <text evidence="5">The sequence shown here is derived from an EMBL/GenBank/DDBJ whole genome shotgun (WGS) entry which is preliminary data.</text>
</comment>
<gene>
    <name evidence="5" type="ORF">AAFF_G00363360</name>
</gene>
<dbReference type="Proteomes" id="UP001221898">
    <property type="component" value="Unassembled WGS sequence"/>
</dbReference>
<proteinExistence type="predicted"/>
<protein>
    <recommendedName>
        <fullName evidence="4">Amino acid permease N-terminal domain-containing protein</fullName>
    </recommendedName>
</protein>
<dbReference type="EMBL" id="JAINUG010000619">
    <property type="protein sequence ID" value="KAJ8366255.1"/>
    <property type="molecule type" value="Genomic_DNA"/>
</dbReference>
<evidence type="ECO:0000256" key="3">
    <source>
        <dbReference type="SAM" id="MobiDB-lite"/>
    </source>
</evidence>
<dbReference type="InterPro" id="IPR013612">
    <property type="entry name" value="AA_permease_N"/>
</dbReference>
<evidence type="ECO:0000259" key="4">
    <source>
        <dbReference type="Pfam" id="PF08403"/>
    </source>
</evidence>
<feature type="region of interest" description="Disordered" evidence="3">
    <location>
        <begin position="1"/>
        <end position="20"/>
    </location>
</feature>
<evidence type="ECO:0000256" key="1">
    <source>
        <dbReference type="ARBA" id="ARBA00004651"/>
    </source>
</evidence>
<organism evidence="5 6">
    <name type="scientific">Aldrovandia affinis</name>
    <dbReference type="NCBI Taxonomy" id="143900"/>
    <lineage>
        <taxon>Eukaryota</taxon>
        <taxon>Metazoa</taxon>
        <taxon>Chordata</taxon>
        <taxon>Craniata</taxon>
        <taxon>Vertebrata</taxon>
        <taxon>Euteleostomi</taxon>
        <taxon>Actinopterygii</taxon>
        <taxon>Neopterygii</taxon>
        <taxon>Teleostei</taxon>
        <taxon>Notacanthiformes</taxon>
        <taxon>Halosauridae</taxon>
        <taxon>Aldrovandia</taxon>
    </lineage>
</organism>